<dbReference type="PROSITE" id="PS00432">
    <property type="entry name" value="ACTINS_2"/>
    <property type="match status" value="1"/>
</dbReference>
<evidence type="ECO:0000256" key="2">
    <source>
        <dbReference type="RuleBase" id="RU000487"/>
    </source>
</evidence>
<dbReference type="Pfam" id="PF00022">
    <property type="entry name" value="Actin"/>
    <property type="match status" value="1"/>
</dbReference>
<organism evidence="3 4">
    <name type="scientific">Paramecium pentaurelia</name>
    <dbReference type="NCBI Taxonomy" id="43138"/>
    <lineage>
        <taxon>Eukaryota</taxon>
        <taxon>Sar</taxon>
        <taxon>Alveolata</taxon>
        <taxon>Ciliophora</taxon>
        <taxon>Intramacronucleata</taxon>
        <taxon>Oligohymenophorea</taxon>
        <taxon>Peniculida</taxon>
        <taxon>Parameciidae</taxon>
        <taxon>Paramecium</taxon>
    </lineage>
</organism>
<evidence type="ECO:0000313" key="4">
    <source>
        <dbReference type="Proteomes" id="UP000689195"/>
    </source>
</evidence>
<dbReference type="AlphaFoldDB" id="A0A8S1SAX0"/>
<dbReference type="GO" id="GO:0016787">
    <property type="term" value="F:hydrolase activity"/>
    <property type="evidence" value="ECO:0007669"/>
    <property type="project" value="UniProtKB-KW"/>
</dbReference>
<dbReference type="InterPro" id="IPR004000">
    <property type="entry name" value="Actin"/>
</dbReference>
<comment type="similarity">
    <text evidence="2">Belongs to the actin family.</text>
</comment>
<proteinExistence type="inferred from homology"/>
<dbReference type="Proteomes" id="UP000689195">
    <property type="component" value="Unassembled WGS sequence"/>
</dbReference>
<dbReference type="PANTHER" id="PTHR11937">
    <property type="entry name" value="ACTIN"/>
    <property type="match status" value="1"/>
</dbReference>
<protein>
    <recommendedName>
        <fullName evidence="5">Actin</fullName>
    </recommendedName>
</protein>
<sequence length="370" mass="42336">MIESHPPVVIENSSCNIRAGIVGEASPRCCFPTRVLKVQDSQAIKFLIGSQIEENQNNNQPCYPIQNGYIIDWEAMEQIWRYIFEVQLKISPSNHPILLTEAPRNSKMNQERMTEIMFENFDVPFLHISNQTVLSLYSLGKTTGVILDSGEGTTYCVPIYEGFQLRHQLSRLDIAGSNCTNYMIQLLKEEFLKMYTPFQRNQIGKAIKECLCYVALDPIAEENKYQGNTSHNSSYILPDGNKIQIKEQKYQCPEILFNPNKAGYELPGIHEITYQSISKSDRDIQQQLYNNIVITGGTTLFPGLQERLLKEIENLVQTPSQTRVIVPPNRLNSTWIGGSILSTLTNFKPFWITKHEYEEFGPKIAHIKCF</sequence>
<dbReference type="SMART" id="SM00268">
    <property type="entry name" value="ACTIN"/>
    <property type="match status" value="1"/>
</dbReference>
<dbReference type="EMBL" id="CAJJDO010000005">
    <property type="protein sequence ID" value="CAD8136610.1"/>
    <property type="molecule type" value="Genomic_DNA"/>
</dbReference>
<name>A0A8S1SAX0_9CILI</name>
<keyword evidence="4" id="KW-1185">Reference proteome</keyword>
<keyword evidence="1" id="KW-0378">Hydrolase</keyword>
<dbReference type="InterPro" id="IPR004001">
    <property type="entry name" value="Actin_CS"/>
</dbReference>
<evidence type="ECO:0008006" key="5">
    <source>
        <dbReference type="Google" id="ProtNLM"/>
    </source>
</evidence>
<gene>
    <name evidence="3" type="ORF">PPENT_87.1.T0050236</name>
</gene>
<evidence type="ECO:0000256" key="1">
    <source>
        <dbReference type="ARBA" id="ARBA00022801"/>
    </source>
</evidence>
<dbReference type="OrthoDB" id="286140at2759"/>
<reference evidence="3" key="1">
    <citation type="submission" date="2021-01" db="EMBL/GenBank/DDBJ databases">
        <authorList>
            <consortium name="Genoscope - CEA"/>
            <person name="William W."/>
        </authorList>
    </citation>
    <scope>NUCLEOTIDE SEQUENCE</scope>
</reference>
<accession>A0A8S1SAX0</accession>
<comment type="caution">
    <text evidence="3">The sequence shown here is derived from an EMBL/GenBank/DDBJ whole genome shotgun (WGS) entry which is preliminary data.</text>
</comment>
<dbReference type="FunFam" id="3.30.420.40:FF:000502">
    <property type="entry name" value="Actin-Related Proteins"/>
    <property type="match status" value="1"/>
</dbReference>
<evidence type="ECO:0000313" key="3">
    <source>
        <dbReference type="EMBL" id="CAD8136610.1"/>
    </source>
</evidence>